<dbReference type="Gene3D" id="2.60.120.10">
    <property type="entry name" value="Jelly Rolls"/>
    <property type="match status" value="1"/>
</dbReference>
<dbReference type="CDD" id="cd07010">
    <property type="entry name" value="cupin_PMI_type_I_N_bac"/>
    <property type="match status" value="1"/>
</dbReference>
<dbReference type="InterPro" id="IPR014628">
    <property type="entry name" value="Man6P_isomerase_Firm_short"/>
</dbReference>
<accession>A0ABS7JIR7</accession>
<dbReference type="PANTHER" id="PTHR42742">
    <property type="entry name" value="TRANSCRIPTIONAL REPRESSOR MPRA"/>
    <property type="match status" value="1"/>
</dbReference>
<dbReference type="PANTHER" id="PTHR42742:SF3">
    <property type="entry name" value="FRUCTOKINASE"/>
    <property type="match status" value="1"/>
</dbReference>
<dbReference type="PIRSF" id="PIRSF036894">
    <property type="entry name" value="PMI_Firm_short"/>
    <property type="match status" value="1"/>
</dbReference>
<sequence length="269" mass="29875">MAATEQLRTRHVEKPWGRKQLAAPFDKTPGDTIGEIWFEPPTEADELLLKYIFTSERLSVQVHPNDDQAMAAGLGRAGKEECWYVLDAEPGAKLAIGFKRSVSRDEVQRGAEDGSIMDLLAWHNVKPGDFFYIPANTVHAIGAGITIIEIQQNSDVTYRLYDYGRPRELHLDEALAIAQREPYDMSLHYQVDDVGNALLVDGPYFRLWRVDGSSNDDKPASSGKAFVLPYRGTATVGSERVEPGQCMFAQDAREICFSPGALGFLAQPL</sequence>
<dbReference type="RefSeq" id="WP_221598053.1">
    <property type="nucleotide sequence ID" value="NZ_JAIGNQ010000002.1"/>
</dbReference>
<comment type="caution">
    <text evidence="3">The sequence shown here is derived from an EMBL/GenBank/DDBJ whole genome shotgun (WGS) entry which is preliminary data.</text>
</comment>
<name>A0ABS7JIR7_9SPHN</name>
<dbReference type="EMBL" id="JAIGNQ010000002">
    <property type="protein sequence ID" value="MBX7488765.1"/>
    <property type="molecule type" value="Genomic_DNA"/>
</dbReference>
<keyword evidence="3" id="KW-0413">Isomerase</keyword>
<evidence type="ECO:0000313" key="3">
    <source>
        <dbReference type="EMBL" id="MBX7488765.1"/>
    </source>
</evidence>
<dbReference type="SUPFAM" id="SSF51182">
    <property type="entry name" value="RmlC-like cupins"/>
    <property type="match status" value="1"/>
</dbReference>
<gene>
    <name evidence="3" type="ORF">K3177_09575</name>
</gene>
<dbReference type="InterPro" id="IPR014710">
    <property type="entry name" value="RmlC-like_jellyroll"/>
</dbReference>
<proteinExistence type="predicted"/>
<evidence type="ECO:0000256" key="2">
    <source>
        <dbReference type="ARBA" id="ARBA00022833"/>
    </source>
</evidence>
<dbReference type="GO" id="GO:0016853">
    <property type="term" value="F:isomerase activity"/>
    <property type="evidence" value="ECO:0007669"/>
    <property type="project" value="UniProtKB-KW"/>
</dbReference>
<keyword evidence="4" id="KW-1185">Reference proteome</keyword>
<keyword evidence="1" id="KW-0479">Metal-binding</keyword>
<evidence type="ECO:0000313" key="4">
    <source>
        <dbReference type="Proteomes" id="UP000776651"/>
    </source>
</evidence>
<protein>
    <submittedName>
        <fullName evidence="3">Class I mannose-6-phosphate isomerase</fullName>
    </submittedName>
</protein>
<dbReference type="InterPro" id="IPR051804">
    <property type="entry name" value="Carb_Metab_Reg_Kinase/Isom"/>
</dbReference>
<dbReference type="Proteomes" id="UP000776651">
    <property type="component" value="Unassembled WGS sequence"/>
</dbReference>
<organism evidence="3 4">
    <name type="scientific">Qipengyuania pacifica</name>
    <dbReference type="NCBI Taxonomy" id="2860199"/>
    <lineage>
        <taxon>Bacteria</taxon>
        <taxon>Pseudomonadati</taxon>
        <taxon>Pseudomonadota</taxon>
        <taxon>Alphaproteobacteria</taxon>
        <taxon>Sphingomonadales</taxon>
        <taxon>Erythrobacteraceae</taxon>
        <taxon>Qipengyuania</taxon>
    </lineage>
</organism>
<keyword evidence="2" id="KW-0862">Zinc</keyword>
<dbReference type="InterPro" id="IPR011051">
    <property type="entry name" value="RmlC_Cupin_sf"/>
</dbReference>
<reference evidence="3 4" key="1">
    <citation type="submission" date="2021-08" db="EMBL/GenBank/DDBJ databases">
        <title>Comparative Genomics Analysis of the Genus Qipengyuania Reveals Extensive Genetic Diversity and Metabolic Versatility, Including the Description of Fifteen Novel Species.</title>
        <authorList>
            <person name="Liu Y."/>
        </authorList>
    </citation>
    <scope>NUCLEOTIDE SEQUENCE [LARGE SCALE GENOMIC DNA]</scope>
    <source>
        <strain evidence="3 4">GH25</strain>
    </source>
</reference>
<evidence type="ECO:0000256" key="1">
    <source>
        <dbReference type="ARBA" id="ARBA00022723"/>
    </source>
</evidence>